<comment type="caution">
    <text evidence="3">The sequence shown here is derived from an EMBL/GenBank/DDBJ whole genome shotgun (WGS) entry which is preliminary data.</text>
</comment>
<dbReference type="AlphaFoldDB" id="A0A1Y1SCR7"/>
<dbReference type="PROSITE" id="PS51257">
    <property type="entry name" value="PROKAR_LIPOPROTEIN"/>
    <property type="match status" value="1"/>
</dbReference>
<gene>
    <name evidence="3" type="ORF">ATO7_14168</name>
</gene>
<keyword evidence="4" id="KW-1185">Reference proteome</keyword>
<proteinExistence type="predicted"/>
<organism evidence="3 4">
    <name type="scientific">Oceanococcus atlanticus</name>
    <dbReference type="NCBI Taxonomy" id="1317117"/>
    <lineage>
        <taxon>Bacteria</taxon>
        <taxon>Pseudomonadati</taxon>
        <taxon>Pseudomonadota</taxon>
        <taxon>Gammaproteobacteria</taxon>
        <taxon>Chromatiales</taxon>
        <taxon>Oceanococcaceae</taxon>
        <taxon>Oceanococcus</taxon>
    </lineage>
</organism>
<evidence type="ECO:0000256" key="1">
    <source>
        <dbReference type="SAM" id="MobiDB-lite"/>
    </source>
</evidence>
<evidence type="ECO:0000256" key="2">
    <source>
        <dbReference type="SAM" id="SignalP"/>
    </source>
</evidence>
<dbReference type="RefSeq" id="WP_083562803.1">
    <property type="nucleotide sequence ID" value="NZ_AQQV01000003.1"/>
</dbReference>
<feature type="chain" id="PRO_5012010912" description="Lipoprotein" evidence="2">
    <location>
        <begin position="25"/>
        <end position="487"/>
    </location>
</feature>
<keyword evidence="2" id="KW-0732">Signal</keyword>
<feature type="region of interest" description="Disordered" evidence="1">
    <location>
        <begin position="29"/>
        <end position="52"/>
    </location>
</feature>
<evidence type="ECO:0000313" key="4">
    <source>
        <dbReference type="Proteomes" id="UP000192342"/>
    </source>
</evidence>
<dbReference type="STRING" id="1317117.ATO7_14168"/>
<dbReference type="OrthoDB" id="9146291at2"/>
<evidence type="ECO:0000313" key="3">
    <source>
        <dbReference type="EMBL" id="ORE86449.1"/>
    </source>
</evidence>
<accession>A0A1Y1SCR7</accession>
<sequence>MSIKQGSRALRGVAGALLLGAGLAACGGQQSEETAQSPGRDSEPGHTSQDRDSYPFGVACGWEIASNIDTMNIAFPDESAKYWVALVPMLPQTRLRIDGYYPDARYFSYNVYDAILRPTDALADVEIAPDAGGGNSFADESAAYGDAYTAYVEFSPRPETPQQNTIYAGEMDLGSVAVPQYALTALFYRVYVPGEGKEFDGGVGLPLLTLETADGETELLPTANCVEPLLPTLGDALPSLGLNDLLQDVDVIDDPFLAQPGALPLGQPEASTRVFYGLPSTVFNILRDFLGLPIPDGVEFQLPLPAGGGFLSNIHNAYTTNLFSRSYGNVVMIRAKAPSYRDQPGLNFDAEQVRYWSVCQNDLPTQRYVGCVADYQAHLDEQGYFTVMVSDTADRPANAVAENAIDWLPWGPYVDALLIYRHMLPQTDFSEAIQNVPQGTPPAEVMGDYAPRSAYCQRDIVESAGDNPADIFAACRAYSDNLSRLGL</sequence>
<feature type="signal peptide" evidence="2">
    <location>
        <begin position="1"/>
        <end position="24"/>
    </location>
</feature>
<dbReference type="EMBL" id="AQQV01000003">
    <property type="protein sequence ID" value="ORE86449.1"/>
    <property type="molecule type" value="Genomic_DNA"/>
</dbReference>
<name>A0A1Y1SCR7_9GAMM</name>
<feature type="compositionally biased region" description="Basic and acidic residues" evidence="1">
    <location>
        <begin position="40"/>
        <end position="52"/>
    </location>
</feature>
<feature type="compositionally biased region" description="Polar residues" evidence="1">
    <location>
        <begin position="29"/>
        <end position="39"/>
    </location>
</feature>
<dbReference type="Proteomes" id="UP000192342">
    <property type="component" value="Unassembled WGS sequence"/>
</dbReference>
<reference evidence="3 4" key="1">
    <citation type="submission" date="2013-04" db="EMBL/GenBank/DDBJ databases">
        <title>Oceanococcus atlanticus 22II-S10r2 Genome Sequencing.</title>
        <authorList>
            <person name="Lai Q."/>
            <person name="Li G."/>
            <person name="Shao Z."/>
        </authorList>
    </citation>
    <scope>NUCLEOTIDE SEQUENCE [LARGE SCALE GENOMIC DNA]</scope>
    <source>
        <strain evidence="3 4">22II-S10r2</strain>
    </source>
</reference>
<evidence type="ECO:0008006" key="5">
    <source>
        <dbReference type="Google" id="ProtNLM"/>
    </source>
</evidence>
<protein>
    <recommendedName>
        <fullName evidence="5">Lipoprotein</fullName>
    </recommendedName>
</protein>